<comment type="caution">
    <text evidence="1">The sequence shown here is derived from an EMBL/GenBank/DDBJ whole genome shotgun (WGS) entry which is preliminary data.</text>
</comment>
<accession>A0A392PHD4</accession>
<dbReference type="EMBL" id="LXQA010080422">
    <property type="protein sequence ID" value="MCI11501.1"/>
    <property type="molecule type" value="Genomic_DNA"/>
</dbReference>
<dbReference type="AlphaFoldDB" id="A0A392PHD4"/>
<feature type="non-terminal residue" evidence="1">
    <location>
        <position position="74"/>
    </location>
</feature>
<evidence type="ECO:0000313" key="1">
    <source>
        <dbReference type="EMBL" id="MCI11501.1"/>
    </source>
</evidence>
<proteinExistence type="predicted"/>
<name>A0A392PHD4_9FABA</name>
<reference evidence="1 2" key="1">
    <citation type="journal article" date="2018" name="Front. Plant Sci.">
        <title>Red Clover (Trifolium pratense) and Zigzag Clover (T. medium) - A Picture of Genomic Similarities and Differences.</title>
        <authorList>
            <person name="Dluhosova J."/>
            <person name="Istvanek J."/>
            <person name="Nedelnik J."/>
            <person name="Repkova J."/>
        </authorList>
    </citation>
    <scope>NUCLEOTIDE SEQUENCE [LARGE SCALE GENOMIC DNA]</scope>
    <source>
        <strain evidence="2">cv. 10/8</strain>
        <tissue evidence="1">Leaf</tissue>
    </source>
</reference>
<organism evidence="1 2">
    <name type="scientific">Trifolium medium</name>
    <dbReference type="NCBI Taxonomy" id="97028"/>
    <lineage>
        <taxon>Eukaryota</taxon>
        <taxon>Viridiplantae</taxon>
        <taxon>Streptophyta</taxon>
        <taxon>Embryophyta</taxon>
        <taxon>Tracheophyta</taxon>
        <taxon>Spermatophyta</taxon>
        <taxon>Magnoliopsida</taxon>
        <taxon>eudicotyledons</taxon>
        <taxon>Gunneridae</taxon>
        <taxon>Pentapetalae</taxon>
        <taxon>rosids</taxon>
        <taxon>fabids</taxon>
        <taxon>Fabales</taxon>
        <taxon>Fabaceae</taxon>
        <taxon>Papilionoideae</taxon>
        <taxon>50 kb inversion clade</taxon>
        <taxon>NPAAA clade</taxon>
        <taxon>Hologalegina</taxon>
        <taxon>IRL clade</taxon>
        <taxon>Trifolieae</taxon>
        <taxon>Trifolium</taxon>
    </lineage>
</organism>
<sequence length="74" mass="8529">MGDVAVKVADWTWLEYHEVHEHLWNIGPVICHMMTTPRLENLKKRGPGYRKLDPKIEPPSHFMVIVGLGQKLIA</sequence>
<protein>
    <submittedName>
        <fullName evidence="1">Uncharacterized protein</fullName>
    </submittedName>
</protein>
<evidence type="ECO:0000313" key="2">
    <source>
        <dbReference type="Proteomes" id="UP000265520"/>
    </source>
</evidence>
<dbReference type="Proteomes" id="UP000265520">
    <property type="component" value="Unassembled WGS sequence"/>
</dbReference>
<keyword evidence="2" id="KW-1185">Reference proteome</keyword>